<dbReference type="InterPro" id="IPR004401">
    <property type="entry name" value="YbaB/EbfC"/>
</dbReference>
<comment type="caution">
    <text evidence="4">The sequence shown here is derived from an EMBL/GenBank/DDBJ whole genome shotgun (WGS) entry which is preliminary data.</text>
</comment>
<evidence type="ECO:0000313" key="5">
    <source>
        <dbReference type="Proteomes" id="UP001556220"/>
    </source>
</evidence>
<dbReference type="HAMAP" id="MF_00274">
    <property type="entry name" value="DNA_YbaB_EbfC"/>
    <property type="match status" value="1"/>
</dbReference>
<dbReference type="InterPro" id="IPR036894">
    <property type="entry name" value="YbaB-like_sf"/>
</dbReference>
<dbReference type="EMBL" id="JBFOHK010000003">
    <property type="protein sequence ID" value="MEW9572533.1"/>
    <property type="molecule type" value="Genomic_DNA"/>
</dbReference>
<organism evidence="4 5">
    <name type="scientific">Rhodanobacter lycopersici</name>
    <dbReference type="NCBI Taxonomy" id="3162487"/>
    <lineage>
        <taxon>Bacteria</taxon>
        <taxon>Pseudomonadati</taxon>
        <taxon>Pseudomonadota</taxon>
        <taxon>Gammaproteobacteria</taxon>
        <taxon>Lysobacterales</taxon>
        <taxon>Rhodanobacteraceae</taxon>
        <taxon>Rhodanobacter</taxon>
    </lineage>
</organism>
<protein>
    <recommendedName>
        <fullName evidence="2">Nucleoid-associated protein ABQJ54_12295</fullName>
    </recommendedName>
</protein>
<dbReference type="PIRSF" id="PIRSF004555">
    <property type="entry name" value="UCP004555"/>
    <property type="match status" value="1"/>
</dbReference>
<comment type="subunit">
    <text evidence="2">Homodimer.</text>
</comment>
<evidence type="ECO:0000313" key="4">
    <source>
        <dbReference type="EMBL" id="MEW9572533.1"/>
    </source>
</evidence>
<dbReference type="RefSeq" id="WP_367854601.1">
    <property type="nucleotide sequence ID" value="NZ_JBFOHK010000003.1"/>
</dbReference>
<gene>
    <name evidence="4" type="ORF">ABQJ54_12295</name>
</gene>
<dbReference type="Proteomes" id="UP001556220">
    <property type="component" value="Unassembled WGS sequence"/>
</dbReference>
<accession>A0ABV3QFB5</accession>
<keyword evidence="2" id="KW-0963">Cytoplasm</keyword>
<evidence type="ECO:0000256" key="1">
    <source>
        <dbReference type="ARBA" id="ARBA00023125"/>
    </source>
</evidence>
<comment type="function">
    <text evidence="2">Binds to DNA and alters its conformation. May be involved in regulation of gene expression, nucleoid organization and DNA protection.</text>
</comment>
<dbReference type="NCBIfam" id="TIGR00103">
    <property type="entry name" value="DNA_YbaB_EbfC"/>
    <property type="match status" value="1"/>
</dbReference>
<feature type="region of interest" description="Disordered" evidence="3">
    <location>
        <begin position="1"/>
        <end position="20"/>
    </location>
</feature>
<comment type="subcellular location">
    <subcellularLocation>
        <location evidence="2">Cytoplasm</location>
        <location evidence="2">Nucleoid</location>
    </subcellularLocation>
</comment>
<keyword evidence="1 2" id="KW-0238">DNA-binding</keyword>
<name>A0ABV3QFB5_9GAMM</name>
<proteinExistence type="inferred from homology"/>
<dbReference type="Gene3D" id="3.30.1310.10">
    <property type="entry name" value="Nucleoid-associated protein YbaB-like domain"/>
    <property type="match status" value="1"/>
</dbReference>
<keyword evidence="5" id="KW-1185">Reference proteome</keyword>
<reference evidence="4 5" key="1">
    <citation type="submission" date="2024-06" db="EMBL/GenBank/DDBJ databases">
        <authorList>
            <person name="Woo H."/>
        </authorList>
    </citation>
    <scope>NUCLEOTIDE SEQUENCE [LARGE SCALE GENOMIC DNA]</scope>
    <source>
        <strain evidence="4 5">Si-c</strain>
    </source>
</reference>
<evidence type="ECO:0000256" key="3">
    <source>
        <dbReference type="SAM" id="MobiDB-lite"/>
    </source>
</evidence>
<dbReference type="Pfam" id="PF02575">
    <property type="entry name" value="YbaB_DNA_bd"/>
    <property type="match status" value="1"/>
</dbReference>
<sequence>MRGQIGQLMQQAQRMQEDMKRAQEEIAKLEVTGSAGGGLVSVTMSGAHEVRKVSIDRQTFADDPEMAEDLVAAAINDAVNKVAEASRAKMGNVTAGMSLPPGFKMPF</sequence>
<dbReference type="PANTHER" id="PTHR33449">
    <property type="entry name" value="NUCLEOID-ASSOCIATED PROTEIN YBAB"/>
    <property type="match status" value="1"/>
</dbReference>
<dbReference type="PANTHER" id="PTHR33449:SF1">
    <property type="entry name" value="NUCLEOID-ASSOCIATED PROTEIN YBAB"/>
    <property type="match status" value="1"/>
</dbReference>
<evidence type="ECO:0000256" key="2">
    <source>
        <dbReference type="HAMAP-Rule" id="MF_00274"/>
    </source>
</evidence>
<comment type="similarity">
    <text evidence="2">Belongs to the YbaB/EbfC family.</text>
</comment>
<dbReference type="SUPFAM" id="SSF82607">
    <property type="entry name" value="YbaB-like"/>
    <property type="match status" value="1"/>
</dbReference>